<dbReference type="Gene3D" id="3.40.50.1820">
    <property type="entry name" value="alpha/beta hydrolase"/>
    <property type="match status" value="1"/>
</dbReference>
<evidence type="ECO:0000313" key="7">
    <source>
        <dbReference type="Proteomes" id="UP001152885"/>
    </source>
</evidence>
<proteinExistence type="predicted"/>
<keyword evidence="1 5" id="KW-0732">Signal</keyword>
<evidence type="ECO:0000256" key="5">
    <source>
        <dbReference type="SAM" id="SignalP"/>
    </source>
</evidence>
<dbReference type="InterPro" id="IPR029058">
    <property type="entry name" value="AB_hydrolase_fold"/>
</dbReference>
<dbReference type="AlphaFoldDB" id="A0A9W4U0R1"/>
<dbReference type="PANTHER" id="PTHR34853">
    <property type="match status" value="1"/>
</dbReference>
<dbReference type="EMBL" id="CANTUO010000007">
    <property type="protein sequence ID" value="CAI5760721.1"/>
    <property type="molecule type" value="Genomic_DNA"/>
</dbReference>
<dbReference type="PANTHER" id="PTHR34853:SF1">
    <property type="entry name" value="LIPASE 5"/>
    <property type="match status" value="1"/>
</dbReference>
<evidence type="ECO:0000256" key="4">
    <source>
        <dbReference type="ARBA" id="ARBA00023369"/>
    </source>
</evidence>
<evidence type="ECO:0000256" key="1">
    <source>
        <dbReference type="ARBA" id="ARBA00022729"/>
    </source>
</evidence>
<evidence type="ECO:0000256" key="2">
    <source>
        <dbReference type="ARBA" id="ARBA00023157"/>
    </source>
</evidence>
<accession>A0A9W4U0R1</accession>
<feature type="chain" id="PRO_5040740212" description="Triacylglycerol lipase" evidence="5">
    <location>
        <begin position="16"/>
        <end position="459"/>
    </location>
</feature>
<comment type="catalytic activity">
    <reaction evidence="4">
        <text>a triacylglycerol + H2O = a diacylglycerol + a fatty acid + H(+)</text>
        <dbReference type="Rhea" id="RHEA:12044"/>
        <dbReference type="ChEBI" id="CHEBI:15377"/>
        <dbReference type="ChEBI" id="CHEBI:15378"/>
        <dbReference type="ChEBI" id="CHEBI:17855"/>
        <dbReference type="ChEBI" id="CHEBI:18035"/>
        <dbReference type="ChEBI" id="CHEBI:28868"/>
        <dbReference type="EC" id="3.1.1.3"/>
    </reaction>
    <physiologicalReaction direction="left-to-right" evidence="4">
        <dbReference type="Rhea" id="RHEA:12045"/>
    </physiologicalReaction>
</comment>
<comment type="caution">
    <text evidence="6">The sequence shown here is derived from an EMBL/GenBank/DDBJ whole genome shotgun (WGS) entry which is preliminary data.</text>
</comment>
<reference evidence="6" key="1">
    <citation type="submission" date="2022-12" db="EMBL/GenBank/DDBJ databases">
        <authorList>
            <person name="Brejova B."/>
        </authorList>
    </citation>
    <scope>NUCLEOTIDE SEQUENCE</scope>
</reference>
<organism evidence="6 7">
    <name type="scientific">Candida verbasci</name>
    <dbReference type="NCBI Taxonomy" id="1227364"/>
    <lineage>
        <taxon>Eukaryota</taxon>
        <taxon>Fungi</taxon>
        <taxon>Dikarya</taxon>
        <taxon>Ascomycota</taxon>
        <taxon>Saccharomycotina</taxon>
        <taxon>Pichiomycetes</taxon>
        <taxon>Debaryomycetaceae</taxon>
        <taxon>Candida/Lodderomyces clade</taxon>
        <taxon>Candida</taxon>
    </lineage>
</organism>
<dbReference type="GO" id="GO:0004806">
    <property type="term" value="F:triacylglycerol lipase activity"/>
    <property type="evidence" value="ECO:0007669"/>
    <property type="project" value="UniProtKB-EC"/>
</dbReference>
<evidence type="ECO:0008006" key="8">
    <source>
        <dbReference type="Google" id="ProtNLM"/>
    </source>
</evidence>
<protein>
    <recommendedName>
        <fullName evidence="8">Triacylglycerol lipase</fullName>
    </recommendedName>
</protein>
<gene>
    <name evidence="6" type="ORF">CANVERA_P5229</name>
</gene>
<dbReference type="InterPro" id="IPR005152">
    <property type="entry name" value="Lipase_secreted"/>
</dbReference>
<dbReference type="Gene3D" id="1.10.260.130">
    <property type="match status" value="1"/>
</dbReference>
<keyword evidence="2" id="KW-1015">Disulfide bond</keyword>
<keyword evidence="7" id="KW-1185">Reference proteome</keyword>
<keyword evidence="3" id="KW-0325">Glycoprotein</keyword>
<name>A0A9W4U0R1_9ASCO</name>
<dbReference type="OrthoDB" id="2373480at2759"/>
<evidence type="ECO:0000256" key="3">
    <source>
        <dbReference type="ARBA" id="ARBA00023180"/>
    </source>
</evidence>
<sequence>MKFISLFLFFSIVYSATLRLIPPSQDDFYKPAPGYEDAQLGDILKYRPTPQLITSFYFNFTLKNSWQIQYRSEDTFGNATAIILTVMEPYNADPSKVYLYQTFEDSSNIDCSPSYGFQNNAPYSTIASQIDLTFLGPALMKGYYVISPDYEGPKSSFTAGWQSGRATLDGVRTALKSFNITGIDSDAQVMLHGYSGGSIATGWAASLQSTYAPELKENLIGACVGGFVTNITATASAVDGGLLSGLTALALNGLSNEYPEFQKIVYEKISPKWNETFAEGEKDCLVDSVFAFMGDEMLMGDDPFFPGGYDLLKIPYVNQVVQENCLMNLNETYLPEIPIFIYHGTFDEVVPIKDVRVVVDNWCSRGIESLEFAEDLLNGHISEQLIGGPAAWTWIEKMFEGGEPVKGCSHTTRIENIMYPNISDDTFEYFYKYKVVLTEIAESFDNTTIGHIAQSLLDM</sequence>
<feature type="signal peptide" evidence="5">
    <location>
        <begin position="1"/>
        <end position="15"/>
    </location>
</feature>
<evidence type="ECO:0000313" key="6">
    <source>
        <dbReference type="EMBL" id="CAI5760721.1"/>
    </source>
</evidence>
<dbReference type="GO" id="GO:0016042">
    <property type="term" value="P:lipid catabolic process"/>
    <property type="evidence" value="ECO:0007669"/>
    <property type="project" value="InterPro"/>
</dbReference>
<dbReference type="SUPFAM" id="SSF53474">
    <property type="entry name" value="alpha/beta-Hydrolases"/>
    <property type="match status" value="1"/>
</dbReference>
<dbReference type="Pfam" id="PF03583">
    <property type="entry name" value="LIP"/>
    <property type="match status" value="1"/>
</dbReference>
<dbReference type="Proteomes" id="UP001152885">
    <property type="component" value="Unassembled WGS sequence"/>
</dbReference>